<dbReference type="SMART" id="SM00895">
    <property type="entry name" value="FCD"/>
    <property type="match status" value="1"/>
</dbReference>
<dbReference type="InterPro" id="IPR000524">
    <property type="entry name" value="Tscrpt_reg_HTH_GntR"/>
</dbReference>
<dbReference type="Gene3D" id="1.10.10.10">
    <property type="entry name" value="Winged helix-like DNA-binding domain superfamily/Winged helix DNA-binding domain"/>
    <property type="match status" value="1"/>
</dbReference>
<dbReference type="InterPro" id="IPR011711">
    <property type="entry name" value="GntR_C"/>
</dbReference>
<dbReference type="PROSITE" id="PS50949">
    <property type="entry name" value="HTH_GNTR"/>
    <property type="match status" value="1"/>
</dbReference>
<dbReference type="PANTHER" id="PTHR43537:SF20">
    <property type="entry name" value="HTH-TYPE TRANSCRIPTIONAL REPRESSOR GLAR"/>
    <property type="match status" value="1"/>
</dbReference>
<dbReference type="InterPro" id="IPR008920">
    <property type="entry name" value="TF_FadR/GntR_C"/>
</dbReference>
<evidence type="ECO:0000259" key="4">
    <source>
        <dbReference type="PROSITE" id="PS50949"/>
    </source>
</evidence>
<dbReference type="Pfam" id="PF00392">
    <property type="entry name" value="GntR"/>
    <property type="match status" value="1"/>
</dbReference>
<organism evidence="5 6">
    <name type="scientific">Cognatishimia activa</name>
    <dbReference type="NCBI Taxonomy" id="1715691"/>
    <lineage>
        <taxon>Bacteria</taxon>
        <taxon>Pseudomonadati</taxon>
        <taxon>Pseudomonadota</taxon>
        <taxon>Alphaproteobacteria</taxon>
        <taxon>Rhodobacterales</taxon>
        <taxon>Paracoccaceae</taxon>
        <taxon>Cognatishimia</taxon>
    </lineage>
</organism>
<reference evidence="5" key="1">
    <citation type="submission" date="2020-07" db="EMBL/GenBank/DDBJ databases">
        <title>Genome sequences of bacteria associated with the marine, planktonic diatom Thalassiosira profunda strain ECT2AJA-044.</title>
        <authorList>
            <person name="Gargas C.B."/>
            <person name="Roberts W.R."/>
            <person name="Alverson A.J."/>
        </authorList>
    </citation>
    <scope>NUCLEOTIDE SEQUENCE</scope>
    <source>
        <strain evidence="5">ECT2AJA-044</strain>
    </source>
</reference>
<evidence type="ECO:0000313" key="6">
    <source>
        <dbReference type="Proteomes" id="UP000665026"/>
    </source>
</evidence>
<dbReference type="AlphaFoldDB" id="A0A975ERC9"/>
<dbReference type="SUPFAM" id="SSF48008">
    <property type="entry name" value="GntR ligand-binding domain-like"/>
    <property type="match status" value="1"/>
</dbReference>
<dbReference type="InterPro" id="IPR036388">
    <property type="entry name" value="WH-like_DNA-bd_sf"/>
</dbReference>
<evidence type="ECO:0000256" key="1">
    <source>
        <dbReference type="ARBA" id="ARBA00023015"/>
    </source>
</evidence>
<dbReference type="Pfam" id="PF07729">
    <property type="entry name" value="FCD"/>
    <property type="match status" value="1"/>
</dbReference>
<dbReference type="EMBL" id="CP060010">
    <property type="protein sequence ID" value="QTN36794.1"/>
    <property type="molecule type" value="Genomic_DNA"/>
</dbReference>
<accession>A0A975ERC9</accession>
<keyword evidence="3" id="KW-0804">Transcription</keyword>
<dbReference type="KEGG" id="cact:HZ995_04565"/>
<proteinExistence type="predicted"/>
<dbReference type="Proteomes" id="UP000665026">
    <property type="component" value="Chromosome"/>
</dbReference>
<sequence length="223" mass="25339">MSKQSVTVGLSTYEKIKHDIIFGILEPGAKLKLEHLKTRYEASVSTLRETLNRLTSEGFVSAAEQRGFFVPPVSPEDLTEIANLRVLLECHALKESVENGDTEWEANLVAAHHKLNVMEKRMLAGDDSEKETWKRFDWEFHLALIQACNSQNLLSLHSTLYDKYLRYQMLVLTYRGEEAVQEHRDMFDAALARDGDAAATVLKRHILRGLEHTLAAMRAEEAS</sequence>
<keyword evidence="1" id="KW-0805">Transcription regulation</keyword>
<evidence type="ECO:0000313" key="5">
    <source>
        <dbReference type="EMBL" id="QTN36794.1"/>
    </source>
</evidence>
<dbReference type="Gene3D" id="1.20.120.530">
    <property type="entry name" value="GntR ligand-binding domain-like"/>
    <property type="match status" value="1"/>
</dbReference>
<dbReference type="SMART" id="SM00345">
    <property type="entry name" value="HTH_GNTR"/>
    <property type="match status" value="1"/>
</dbReference>
<feature type="domain" description="HTH gntR-type" evidence="4">
    <location>
        <begin position="6"/>
        <end position="73"/>
    </location>
</feature>
<evidence type="ECO:0000256" key="3">
    <source>
        <dbReference type="ARBA" id="ARBA00023163"/>
    </source>
</evidence>
<dbReference type="GO" id="GO:0003677">
    <property type="term" value="F:DNA binding"/>
    <property type="evidence" value="ECO:0007669"/>
    <property type="project" value="UniProtKB-KW"/>
</dbReference>
<dbReference type="GO" id="GO:0003700">
    <property type="term" value="F:DNA-binding transcription factor activity"/>
    <property type="evidence" value="ECO:0007669"/>
    <property type="project" value="InterPro"/>
</dbReference>
<dbReference type="SUPFAM" id="SSF46785">
    <property type="entry name" value="Winged helix' DNA-binding domain"/>
    <property type="match status" value="1"/>
</dbReference>
<dbReference type="RefSeq" id="WP_209357490.1">
    <property type="nucleotide sequence ID" value="NZ_CP060010.1"/>
</dbReference>
<dbReference type="InterPro" id="IPR036390">
    <property type="entry name" value="WH_DNA-bd_sf"/>
</dbReference>
<keyword evidence="2" id="KW-0238">DNA-binding</keyword>
<gene>
    <name evidence="5" type="ORF">HZ995_04565</name>
</gene>
<protein>
    <submittedName>
        <fullName evidence="5">GntR family transcriptional regulator</fullName>
    </submittedName>
</protein>
<name>A0A975ERC9_9RHOB</name>
<evidence type="ECO:0000256" key="2">
    <source>
        <dbReference type="ARBA" id="ARBA00023125"/>
    </source>
</evidence>
<dbReference type="PANTHER" id="PTHR43537">
    <property type="entry name" value="TRANSCRIPTIONAL REGULATOR, GNTR FAMILY"/>
    <property type="match status" value="1"/>
</dbReference>